<dbReference type="EMBL" id="GBXM01012492">
    <property type="protein sequence ID" value="JAH96085.1"/>
    <property type="molecule type" value="Transcribed_RNA"/>
</dbReference>
<sequence length="73" mass="8413">MHSEFPVVTIISCYLLGADVKAHVNGMDFLNNYFSANSKETCIVPCFCVQFIYRMMIVCILKTFFVINIENKH</sequence>
<proteinExistence type="predicted"/>
<accession>A0A0E9X2F3</accession>
<reference evidence="1" key="1">
    <citation type="submission" date="2014-11" db="EMBL/GenBank/DDBJ databases">
        <authorList>
            <person name="Amaro Gonzalez C."/>
        </authorList>
    </citation>
    <scope>NUCLEOTIDE SEQUENCE</scope>
</reference>
<name>A0A0E9X2F3_ANGAN</name>
<dbReference type="AlphaFoldDB" id="A0A0E9X2F3"/>
<evidence type="ECO:0000313" key="1">
    <source>
        <dbReference type="EMBL" id="JAH96085.1"/>
    </source>
</evidence>
<organism evidence="1">
    <name type="scientific">Anguilla anguilla</name>
    <name type="common">European freshwater eel</name>
    <name type="synonym">Muraena anguilla</name>
    <dbReference type="NCBI Taxonomy" id="7936"/>
    <lineage>
        <taxon>Eukaryota</taxon>
        <taxon>Metazoa</taxon>
        <taxon>Chordata</taxon>
        <taxon>Craniata</taxon>
        <taxon>Vertebrata</taxon>
        <taxon>Euteleostomi</taxon>
        <taxon>Actinopterygii</taxon>
        <taxon>Neopterygii</taxon>
        <taxon>Teleostei</taxon>
        <taxon>Anguilliformes</taxon>
        <taxon>Anguillidae</taxon>
        <taxon>Anguilla</taxon>
    </lineage>
</organism>
<reference evidence="1" key="2">
    <citation type="journal article" date="2015" name="Fish Shellfish Immunol.">
        <title>Early steps in the European eel (Anguilla anguilla)-Vibrio vulnificus interaction in the gills: Role of the RtxA13 toxin.</title>
        <authorList>
            <person name="Callol A."/>
            <person name="Pajuelo D."/>
            <person name="Ebbesson L."/>
            <person name="Teles M."/>
            <person name="MacKenzie S."/>
            <person name="Amaro C."/>
        </authorList>
    </citation>
    <scope>NUCLEOTIDE SEQUENCE</scope>
</reference>
<protein>
    <submittedName>
        <fullName evidence="1">Uncharacterized protein</fullName>
    </submittedName>
</protein>